<keyword evidence="2" id="KW-1185">Reference proteome</keyword>
<dbReference type="Proteomes" id="UP000749559">
    <property type="component" value="Unassembled WGS sequence"/>
</dbReference>
<sequence length="118" mass="13310">MQELEERESMQAKVKRRLSNVVSPFAEDTRRRSGKYYQLGANPDDIEVDVPIVDDTDTVLVNEHADLHITNSGSVKNKSGSILNVKSIKDKSVKFFTGKNPTDDKKGESEIIFRTKNL</sequence>
<proteinExistence type="predicted"/>
<comment type="caution">
    <text evidence="1">The sequence shown here is derived from an EMBL/GenBank/DDBJ whole genome shotgun (WGS) entry which is preliminary data.</text>
</comment>
<accession>A0A8J1UGY7</accession>
<name>A0A8J1UGY7_OWEFU</name>
<protein>
    <submittedName>
        <fullName evidence="1">Uncharacterized protein</fullName>
    </submittedName>
</protein>
<dbReference type="AlphaFoldDB" id="A0A8J1UGY7"/>
<organism evidence="1 2">
    <name type="scientific">Owenia fusiformis</name>
    <name type="common">Polychaete worm</name>
    <dbReference type="NCBI Taxonomy" id="6347"/>
    <lineage>
        <taxon>Eukaryota</taxon>
        <taxon>Metazoa</taxon>
        <taxon>Spiralia</taxon>
        <taxon>Lophotrochozoa</taxon>
        <taxon>Annelida</taxon>
        <taxon>Polychaeta</taxon>
        <taxon>Sedentaria</taxon>
        <taxon>Canalipalpata</taxon>
        <taxon>Sabellida</taxon>
        <taxon>Oweniida</taxon>
        <taxon>Oweniidae</taxon>
        <taxon>Owenia</taxon>
    </lineage>
</organism>
<reference evidence="1" key="1">
    <citation type="submission" date="2022-03" db="EMBL/GenBank/DDBJ databases">
        <authorList>
            <person name="Martin C."/>
        </authorList>
    </citation>
    <scope>NUCLEOTIDE SEQUENCE</scope>
</reference>
<gene>
    <name evidence="1" type="ORF">OFUS_LOCUS13642</name>
</gene>
<evidence type="ECO:0000313" key="1">
    <source>
        <dbReference type="EMBL" id="CAH1788037.1"/>
    </source>
</evidence>
<dbReference type="EMBL" id="CAIIXF020000007">
    <property type="protein sequence ID" value="CAH1788037.1"/>
    <property type="molecule type" value="Genomic_DNA"/>
</dbReference>
<evidence type="ECO:0000313" key="2">
    <source>
        <dbReference type="Proteomes" id="UP000749559"/>
    </source>
</evidence>